<dbReference type="PANTHER" id="PTHR24260:SF136">
    <property type="entry name" value="GH08193P-RELATED"/>
    <property type="match status" value="1"/>
</dbReference>
<dbReference type="PANTHER" id="PTHR24260">
    <property type="match status" value="1"/>
</dbReference>
<dbReference type="EnsemblMetazoa" id="GBRI015538-RA">
    <property type="protein sequence ID" value="GBRI015538-PA"/>
    <property type="gene ID" value="GBRI015538"/>
</dbReference>
<proteinExistence type="predicted"/>
<dbReference type="Proteomes" id="UP000091820">
    <property type="component" value="Unassembled WGS sequence"/>
</dbReference>
<evidence type="ECO:0000313" key="1">
    <source>
        <dbReference type="EnsemblMetazoa" id="GBRI015538-PA"/>
    </source>
</evidence>
<dbReference type="STRING" id="37001.A0A1A9WDD8"/>
<reference evidence="2" key="1">
    <citation type="submission" date="2014-03" db="EMBL/GenBank/DDBJ databases">
        <authorList>
            <person name="Aksoy S."/>
            <person name="Warren W."/>
            <person name="Wilson R.K."/>
        </authorList>
    </citation>
    <scope>NUCLEOTIDE SEQUENCE [LARGE SCALE GENOMIC DNA]</scope>
    <source>
        <strain evidence="2">IAEA</strain>
    </source>
</reference>
<organism evidence="1 2">
    <name type="scientific">Glossina brevipalpis</name>
    <dbReference type="NCBI Taxonomy" id="37001"/>
    <lineage>
        <taxon>Eukaryota</taxon>
        <taxon>Metazoa</taxon>
        <taxon>Ecdysozoa</taxon>
        <taxon>Arthropoda</taxon>
        <taxon>Hexapoda</taxon>
        <taxon>Insecta</taxon>
        <taxon>Pterygota</taxon>
        <taxon>Neoptera</taxon>
        <taxon>Endopterygota</taxon>
        <taxon>Diptera</taxon>
        <taxon>Brachycera</taxon>
        <taxon>Muscomorpha</taxon>
        <taxon>Hippoboscoidea</taxon>
        <taxon>Glossinidae</taxon>
        <taxon>Glossina</taxon>
    </lineage>
</organism>
<dbReference type="InterPro" id="IPR009003">
    <property type="entry name" value="Peptidase_S1_PA"/>
</dbReference>
<dbReference type="AlphaFoldDB" id="A0A1A9WDD8"/>
<keyword evidence="2" id="KW-1185">Reference proteome</keyword>
<protein>
    <submittedName>
        <fullName evidence="1">Uncharacterized protein</fullName>
    </submittedName>
</protein>
<dbReference type="VEuPathDB" id="VectorBase:GBRI015538"/>
<sequence length="572" mass="66366">MSRDVSLLLSNFHRIDFHVNILYIARGKPASSKTSRQSPINLNLNPKYKTNEQKMPKGPKYIVVVTWFNEKTKLWERNIGAIIDKQFILTYGNNDSEQIKEGYCVLSHDLSHGVGSKDIIKWRKIKYCAEHEKNEQNVALIKLDEKINLDDKNFISLDIYSGFDKSKNKEKVASIFSISADEKLVYSAVKYESGKETANCKSFGDCITIYNGDVNICKRILPRGIGSPVVFENKIIGTVRRTTCQDYTDFAFSMNPVYKYTEWIENSKIELLQDPPQKFSEFYKYMAFYGYEIESNTVIRHAAIIGESMLITNYAENLHDDINNRFVTYGTPNIRTLRPPISIQMKYNETFILSKPPFKPNDLQLTLIKLEGEIQFSKKAIALPFLKTRYPPKGARCFVVTTFNQRTNHEDFTYGYNYKFLKNEIKLHHIEIELWTYLECKEYIEDLNINHFCISVHHTINNDNHCLYIKAGSPIICDSHIIGIVNDVTPCESEIPRLCTNLHSYKDSIVSEIRKATEEYIEKKEIEAKKLSKENAMRDGKERTIKTQNKYLLPLIIILSHDMILMITRGYE</sequence>
<reference evidence="1" key="2">
    <citation type="submission" date="2020-05" db="UniProtKB">
        <authorList>
            <consortium name="EnsemblMetazoa"/>
        </authorList>
    </citation>
    <scope>IDENTIFICATION</scope>
    <source>
        <strain evidence="1">IAEA</strain>
    </source>
</reference>
<evidence type="ECO:0000313" key="2">
    <source>
        <dbReference type="Proteomes" id="UP000091820"/>
    </source>
</evidence>
<name>A0A1A9WDD8_9MUSC</name>
<dbReference type="InterPro" id="IPR043504">
    <property type="entry name" value="Peptidase_S1_PA_chymotrypsin"/>
</dbReference>
<dbReference type="Gene3D" id="2.40.10.10">
    <property type="entry name" value="Trypsin-like serine proteases"/>
    <property type="match status" value="2"/>
</dbReference>
<dbReference type="InterPro" id="IPR051333">
    <property type="entry name" value="CLIP_Serine_Protease"/>
</dbReference>
<dbReference type="SUPFAM" id="SSF50494">
    <property type="entry name" value="Trypsin-like serine proteases"/>
    <property type="match status" value="2"/>
</dbReference>
<accession>A0A1A9WDD8</accession>